<evidence type="ECO:0000313" key="3">
    <source>
        <dbReference type="Proteomes" id="UP000824469"/>
    </source>
</evidence>
<feature type="chain" id="PRO_5041470023" evidence="1">
    <location>
        <begin position="20"/>
        <end position="103"/>
    </location>
</feature>
<dbReference type="EMBL" id="JAHRHJ020000008">
    <property type="protein sequence ID" value="KAH9305207.1"/>
    <property type="molecule type" value="Genomic_DNA"/>
</dbReference>
<accession>A0AA38FJP5</accession>
<proteinExistence type="predicted"/>
<gene>
    <name evidence="2" type="ORF">KI387_009611</name>
</gene>
<keyword evidence="1" id="KW-0732">Signal</keyword>
<keyword evidence="3" id="KW-1185">Reference proteome</keyword>
<evidence type="ECO:0000313" key="2">
    <source>
        <dbReference type="EMBL" id="KAH9305207.1"/>
    </source>
</evidence>
<comment type="caution">
    <text evidence="2">The sequence shown here is derived from an EMBL/GenBank/DDBJ whole genome shotgun (WGS) entry which is preliminary data.</text>
</comment>
<dbReference type="AlphaFoldDB" id="A0AA38FJP5"/>
<dbReference type="Proteomes" id="UP000824469">
    <property type="component" value="Unassembled WGS sequence"/>
</dbReference>
<protein>
    <submittedName>
        <fullName evidence="2">Uncharacterized protein</fullName>
    </submittedName>
</protein>
<sequence length="103" mass="11817">VWWWWWLVDGGRLSMVVVSWCGVRPYCGCVDGQVCVAFSWSNVPWCDVAWWRCWRCSGGAMLSVCRGVRGVRAAWRWCRRRACAHAFAWGVLVYTCGMCRGGC</sequence>
<reference evidence="2 3" key="1">
    <citation type="journal article" date="2021" name="Nat. Plants">
        <title>The Taxus genome provides insights into paclitaxel biosynthesis.</title>
        <authorList>
            <person name="Xiong X."/>
            <person name="Gou J."/>
            <person name="Liao Q."/>
            <person name="Li Y."/>
            <person name="Zhou Q."/>
            <person name="Bi G."/>
            <person name="Li C."/>
            <person name="Du R."/>
            <person name="Wang X."/>
            <person name="Sun T."/>
            <person name="Guo L."/>
            <person name="Liang H."/>
            <person name="Lu P."/>
            <person name="Wu Y."/>
            <person name="Zhang Z."/>
            <person name="Ro D.K."/>
            <person name="Shang Y."/>
            <person name="Huang S."/>
            <person name="Yan J."/>
        </authorList>
    </citation>
    <scope>NUCLEOTIDE SEQUENCE [LARGE SCALE GENOMIC DNA]</scope>
    <source>
        <strain evidence="2">Ta-2019</strain>
    </source>
</reference>
<organism evidence="2 3">
    <name type="scientific">Taxus chinensis</name>
    <name type="common">Chinese yew</name>
    <name type="synonym">Taxus wallichiana var. chinensis</name>
    <dbReference type="NCBI Taxonomy" id="29808"/>
    <lineage>
        <taxon>Eukaryota</taxon>
        <taxon>Viridiplantae</taxon>
        <taxon>Streptophyta</taxon>
        <taxon>Embryophyta</taxon>
        <taxon>Tracheophyta</taxon>
        <taxon>Spermatophyta</taxon>
        <taxon>Pinopsida</taxon>
        <taxon>Pinidae</taxon>
        <taxon>Conifers II</taxon>
        <taxon>Cupressales</taxon>
        <taxon>Taxaceae</taxon>
        <taxon>Taxus</taxon>
    </lineage>
</organism>
<feature type="non-terminal residue" evidence="2">
    <location>
        <position position="1"/>
    </location>
</feature>
<evidence type="ECO:0000256" key="1">
    <source>
        <dbReference type="SAM" id="SignalP"/>
    </source>
</evidence>
<feature type="signal peptide" evidence="1">
    <location>
        <begin position="1"/>
        <end position="19"/>
    </location>
</feature>
<feature type="non-terminal residue" evidence="2">
    <location>
        <position position="103"/>
    </location>
</feature>
<name>A0AA38FJP5_TAXCH</name>